<organism evidence="1">
    <name type="scientific">Anguilla anguilla</name>
    <name type="common">European freshwater eel</name>
    <name type="synonym">Muraena anguilla</name>
    <dbReference type="NCBI Taxonomy" id="7936"/>
    <lineage>
        <taxon>Eukaryota</taxon>
        <taxon>Metazoa</taxon>
        <taxon>Chordata</taxon>
        <taxon>Craniata</taxon>
        <taxon>Vertebrata</taxon>
        <taxon>Euteleostomi</taxon>
        <taxon>Actinopterygii</taxon>
        <taxon>Neopterygii</taxon>
        <taxon>Teleostei</taxon>
        <taxon>Anguilliformes</taxon>
        <taxon>Anguillidae</taxon>
        <taxon>Anguilla</taxon>
    </lineage>
</organism>
<reference evidence="1" key="2">
    <citation type="journal article" date="2015" name="Fish Shellfish Immunol.">
        <title>Early steps in the European eel (Anguilla anguilla)-Vibrio vulnificus interaction in the gills: Role of the RtxA13 toxin.</title>
        <authorList>
            <person name="Callol A."/>
            <person name="Pajuelo D."/>
            <person name="Ebbesson L."/>
            <person name="Teles M."/>
            <person name="MacKenzie S."/>
            <person name="Amaro C."/>
        </authorList>
    </citation>
    <scope>NUCLEOTIDE SEQUENCE</scope>
</reference>
<reference evidence="1" key="1">
    <citation type="submission" date="2014-11" db="EMBL/GenBank/DDBJ databases">
        <authorList>
            <person name="Amaro Gonzalez C."/>
        </authorList>
    </citation>
    <scope>NUCLEOTIDE SEQUENCE</scope>
</reference>
<sequence length="61" mass="7110">MLKNCHFALDITQPFDCRKGEGIPYPNVIYTHNNRCLFEKVNKLPFCCIIRLHITLLEFGA</sequence>
<evidence type="ECO:0000313" key="1">
    <source>
        <dbReference type="EMBL" id="JAH86591.1"/>
    </source>
</evidence>
<accession>A0A0E9W8F2</accession>
<dbReference type="EMBL" id="GBXM01021986">
    <property type="protein sequence ID" value="JAH86591.1"/>
    <property type="molecule type" value="Transcribed_RNA"/>
</dbReference>
<protein>
    <submittedName>
        <fullName evidence="1">Uncharacterized protein</fullName>
    </submittedName>
</protein>
<name>A0A0E9W8F2_ANGAN</name>
<dbReference type="AlphaFoldDB" id="A0A0E9W8F2"/>
<proteinExistence type="predicted"/>